<evidence type="ECO:0000313" key="2">
    <source>
        <dbReference type="Proteomes" id="UP001201701"/>
    </source>
</evidence>
<name>A0ABS9Q9H3_9HYPH</name>
<dbReference type="InterPro" id="IPR010732">
    <property type="entry name" value="T6SS_TssG-like"/>
</dbReference>
<dbReference type="EMBL" id="JAKREW010000001">
    <property type="protein sequence ID" value="MCG7504055.1"/>
    <property type="molecule type" value="Genomic_DNA"/>
</dbReference>
<reference evidence="1 2" key="1">
    <citation type="submission" date="2022-02" db="EMBL/GenBank/DDBJ databases">
        <title>Draft genome sequence of Mezorhizobium retamae strain IRAMC:0171 isolated from Retama raetam nodules.</title>
        <authorList>
            <person name="Bengaied R."/>
            <person name="Sbissi I."/>
            <person name="Huber K."/>
            <person name="Ghodbane F."/>
            <person name="Nouioui I."/>
            <person name="Tarhouni M."/>
            <person name="Gtari M."/>
        </authorList>
    </citation>
    <scope>NUCLEOTIDE SEQUENCE [LARGE SCALE GENOMIC DNA]</scope>
    <source>
        <strain evidence="1 2">IRAMC:0171</strain>
    </source>
</reference>
<protein>
    <submittedName>
        <fullName evidence="1">Type VI secretion system baseplate subunit TssG</fullName>
    </submittedName>
</protein>
<organism evidence="1 2">
    <name type="scientific">Mesorhizobium retamae</name>
    <dbReference type="NCBI Taxonomy" id="2912854"/>
    <lineage>
        <taxon>Bacteria</taxon>
        <taxon>Pseudomonadati</taxon>
        <taxon>Pseudomonadota</taxon>
        <taxon>Alphaproteobacteria</taxon>
        <taxon>Hyphomicrobiales</taxon>
        <taxon>Phyllobacteriaceae</taxon>
        <taxon>Mesorhizobium</taxon>
    </lineage>
</organism>
<sequence>MGEISNPTNRFQPTLFSKDRSRAGANRIAANYLGLIGPVAALPASYTDAAIAERKRRSSSLFDFFELFAGELREMFVDAHRKYRLPSLFQLYRTGSQNRITSAVFALIGFAQPKMRERLKVHEEVPLYYAGFFANQRRTAINLQLMLQDFLGLPVEIRQFQSRRLPIAEDEQTRLGMRLDENAMLGRSAVAGATSLNRTSAIRVRIGPVDYLRYLSLMPDRPLYPQLVELIRLYCGPSLNFDLQIILSKSEVPQTRLDAKSPVGRLGWDTWALQGKANEDSEDTIFDPDIVSARTVS</sequence>
<comment type="caution">
    <text evidence="1">The sequence shown here is derived from an EMBL/GenBank/DDBJ whole genome shotgun (WGS) entry which is preliminary data.</text>
</comment>
<dbReference type="PANTHER" id="PTHR35564:SF4">
    <property type="entry name" value="CYTOPLASMIC PROTEIN"/>
    <property type="match status" value="1"/>
</dbReference>
<evidence type="ECO:0000313" key="1">
    <source>
        <dbReference type="EMBL" id="MCG7504055.1"/>
    </source>
</evidence>
<proteinExistence type="predicted"/>
<dbReference type="RefSeq" id="WP_239362019.1">
    <property type="nucleotide sequence ID" value="NZ_JAKREW010000001.1"/>
</dbReference>
<dbReference type="Proteomes" id="UP001201701">
    <property type="component" value="Unassembled WGS sequence"/>
</dbReference>
<accession>A0ABS9Q9H3</accession>
<dbReference type="Pfam" id="PF06996">
    <property type="entry name" value="T6SS_TssG"/>
    <property type="match status" value="1"/>
</dbReference>
<keyword evidence="2" id="KW-1185">Reference proteome</keyword>
<gene>
    <name evidence="1" type="primary">tssG</name>
    <name evidence="1" type="ORF">L4923_03390</name>
</gene>
<dbReference type="PANTHER" id="PTHR35564">
    <property type="match status" value="1"/>
</dbReference>
<dbReference type="NCBIfam" id="TIGR03347">
    <property type="entry name" value="VI_chp_1"/>
    <property type="match status" value="1"/>
</dbReference>